<dbReference type="EMBL" id="QGQD01000039">
    <property type="protein sequence ID" value="TLD01408.1"/>
    <property type="molecule type" value="Genomic_DNA"/>
</dbReference>
<dbReference type="SUPFAM" id="SSF46785">
    <property type="entry name" value="Winged helix' DNA-binding domain"/>
    <property type="match status" value="1"/>
</dbReference>
<reference evidence="5 6" key="1">
    <citation type="journal article" date="2019" name="Anaerobe">
        <title>Detection of Robinsoniella peoriensis in multiple bone samples of a trauma patient.</title>
        <authorList>
            <person name="Schrottner P."/>
            <person name="Hartwich K."/>
            <person name="Bunk B."/>
            <person name="Schober I."/>
            <person name="Helbig S."/>
            <person name="Rudolph W.W."/>
            <person name="Gunzer F."/>
        </authorList>
    </citation>
    <scope>NUCLEOTIDE SEQUENCE [LARGE SCALE GENOMIC DNA]</scope>
    <source>
        <strain evidence="5 6">DSM 106044</strain>
    </source>
</reference>
<keyword evidence="3" id="KW-0804">Transcription</keyword>
<dbReference type="Gene3D" id="1.10.10.10">
    <property type="entry name" value="Winged helix-like DNA-binding domain superfamily/Winged helix DNA-binding domain"/>
    <property type="match status" value="1"/>
</dbReference>
<evidence type="ECO:0000256" key="2">
    <source>
        <dbReference type="ARBA" id="ARBA00023125"/>
    </source>
</evidence>
<keyword evidence="1" id="KW-0805">Transcription regulation</keyword>
<evidence type="ECO:0000256" key="1">
    <source>
        <dbReference type="ARBA" id="ARBA00023015"/>
    </source>
</evidence>
<sequence>MRKRDVGREIHALSNLLGRRIEAEKKQQGMQDVTPMQTWIIGYLQEHKGQDIFQRDIERDFTITRSTVTGILKLMEKNGLIYRVSVPEDARLKKLILTETGEAMYQKVRQHIEDTERMLVQGFTEDEVEALLNMMDRLRVNLETL</sequence>
<dbReference type="RefSeq" id="WP_047835072.1">
    <property type="nucleotide sequence ID" value="NZ_CABMJZ010000132.1"/>
</dbReference>
<organism evidence="5 6">
    <name type="scientific">Robinsoniella peoriensis</name>
    <dbReference type="NCBI Taxonomy" id="180332"/>
    <lineage>
        <taxon>Bacteria</taxon>
        <taxon>Bacillati</taxon>
        <taxon>Bacillota</taxon>
        <taxon>Clostridia</taxon>
        <taxon>Lachnospirales</taxon>
        <taxon>Lachnospiraceae</taxon>
        <taxon>Robinsoniella</taxon>
    </lineage>
</organism>
<dbReference type="STRING" id="180332.GCA_000797495_02254"/>
<evidence type="ECO:0000259" key="4">
    <source>
        <dbReference type="PROSITE" id="PS50995"/>
    </source>
</evidence>
<gene>
    <name evidence="5" type="ORF">DSM106044_01682</name>
</gene>
<accession>A0A4V6HS37</accession>
<dbReference type="SMART" id="SM00347">
    <property type="entry name" value="HTH_MARR"/>
    <property type="match status" value="1"/>
</dbReference>
<dbReference type="PRINTS" id="PR00598">
    <property type="entry name" value="HTHMARR"/>
</dbReference>
<dbReference type="OrthoDB" id="384891at2"/>
<dbReference type="AlphaFoldDB" id="A0A4V6HS37"/>
<evidence type="ECO:0000313" key="5">
    <source>
        <dbReference type="EMBL" id="TLD01408.1"/>
    </source>
</evidence>
<dbReference type="PANTHER" id="PTHR42756:SF1">
    <property type="entry name" value="TRANSCRIPTIONAL REPRESSOR OF EMRAB OPERON"/>
    <property type="match status" value="1"/>
</dbReference>
<dbReference type="PANTHER" id="PTHR42756">
    <property type="entry name" value="TRANSCRIPTIONAL REGULATOR, MARR"/>
    <property type="match status" value="1"/>
</dbReference>
<dbReference type="Proteomes" id="UP000306509">
    <property type="component" value="Unassembled WGS sequence"/>
</dbReference>
<dbReference type="Pfam" id="PF12802">
    <property type="entry name" value="MarR_2"/>
    <property type="match status" value="1"/>
</dbReference>
<evidence type="ECO:0000313" key="6">
    <source>
        <dbReference type="Proteomes" id="UP000306509"/>
    </source>
</evidence>
<dbReference type="GO" id="GO:0003677">
    <property type="term" value="F:DNA binding"/>
    <property type="evidence" value="ECO:0007669"/>
    <property type="project" value="UniProtKB-KW"/>
</dbReference>
<name>A0A4V6HS37_9FIRM</name>
<dbReference type="InterPro" id="IPR036390">
    <property type="entry name" value="WH_DNA-bd_sf"/>
</dbReference>
<keyword evidence="2" id="KW-0238">DNA-binding</keyword>
<dbReference type="PROSITE" id="PS50995">
    <property type="entry name" value="HTH_MARR_2"/>
    <property type="match status" value="1"/>
</dbReference>
<feature type="domain" description="HTH marR-type" evidence="4">
    <location>
        <begin position="3"/>
        <end position="140"/>
    </location>
</feature>
<protein>
    <submittedName>
        <fullName evidence="5">Transcriptional regulator SlyA</fullName>
    </submittedName>
</protein>
<dbReference type="GO" id="GO:0003700">
    <property type="term" value="F:DNA-binding transcription factor activity"/>
    <property type="evidence" value="ECO:0007669"/>
    <property type="project" value="InterPro"/>
</dbReference>
<evidence type="ECO:0000256" key="3">
    <source>
        <dbReference type="ARBA" id="ARBA00023163"/>
    </source>
</evidence>
<proteinExistence type="predicted"/>
<dbReference type="InterPro" id="IPR036388">
    <property type="entry name" value="WH-like_DNA-bd_sf"/>
</dbReference>
<comment type="caution">
    <text evidence="5">The sequence shown here is derived from an EMBL/GenBank/DDBJ whole genome shotgun (WGS) entry which is preliminary data.</text>
</comment>
<dbReference type="InterPro" id="IPR000835">
    <property type="entry name" value="HTH_MarR-typ"/>
</dbReference>
<keyword evidence="6" id="KW-1185">Reference proteome</keyword>